<dbReference type="Proteomes" id="UP000318288">
    <property type="component" value="Unassembled WGS sequence"/>
</dbReference>
<evidence type="ECO:0000256" key="4">
    <source>
        <dbReference type="ARBA" id="ARBA00022840"/>
    </source>
</evidence>
<keyword evidence="4" id="KW-0067">ATP-binding</keyword>
<dbReference type="CDD" id="cd14014">
    <property type="entry name" value="STKc_PknB_like"/>
    <property type="match status" value="1"/>
</dbReference>
<proteinExistence type="predicted"/>
<dbReference type="Gene3D" id="3.30.200.20">
    <property type="entry name" value="Phosphorylase Kinase, domain 1"/>
    <property type="match status" value="1"/>
</dbReference>
<evidence type="ECO:0000259" key="5">
    <source>
        <dbReference type="PROSITE" id="PS50011"/>
    </source>
</evidence>
<dbReference type="GO" id="GO:0005524">
    <property type="term" value="F:ATP binding"/>
    <property type="evidence" value="ECO:0007669"/>
    <property type="project" value="UniProtKB-KW"/>
</dbReference>
<dbReference type="PROSITE" id="PS50112">
    <property type="entry name" value="PAS"/>
    <property type="match status" value="2"/>
</dbReference>
<dbReference type="InterPro" id="IPR000719">
    <property type="entry name" value="Prot_kinase_dom"/>
</dbReference>
<organism evidence="7 8">
    <name type="scientific">Rubripirellula tenax</name>
    <dbReference type="NCBI Taxonomy" id="2528015"/>
    <lineage>
        <taxon>Bacteria</taxon>
        <taxon>Pseudomonadati</taxon>
        <taxon>Planctomycetota</taxon>
        <taxon>Planctomycetia</taxon>
        <taxon>Pirellulales</taxon>
        <taxon>Pirellulaceae</taxon>
        <taxon>Rubripirellula</taxon>
    </lineage>
</organism>
<gene>
    <name evidence="7" type="primary">pknD_3</name>
    <name evidence="7" type="ORF">Poly51_23670</name>
</gene>
<dbReference type="InterPro" id="IPR013767">
    <property type="entry name" value="PAS_fold"/>
</dbReference>
<dbReference type="Gene3D" id="3.30.450.20">
    <property type="entry name" value="PAS domain"/>
    <property type="match status" value="2"/>
</dbReference>
<dbReference type="NCBIfam" id="TIGR00229">
    <property type="entry name" value="sensory_box"/>
    <property type="match status" value="2"/>
</dbReference>
<keyword evidence="1 7" id="KW-0808">Transferase</keyword>
<evidence type="ECO:0000256" key="2">
    <source>
        <dbReference type="ARBA" id="ARBA00022741"/>
    </source>
</evidence>
<dbReference type="Gene3D" id="1.10.510.10">
    <property type="entry name" value="Transferase(Phosphotransferase) domain 1"/>
    <property type="match status" value="1"/>
</dbReference>
<feature type="domain" description="PAS" evidence="6">
    <location>
        <begin position="508"/>
        <end position="561"/>
    </location>
</feature>
<accession>A0A5C6F8L3</accession>
<dbReference type="InterPro" id="IPR008271">
    <property type="entry name" value="Ser/Thr_kinase_AS"/>
</dbReference>
<dbReference type="Pfam" id="PF00989">
    <property type="entry name" value="PAS"/>
    <property type="match status" value="2"/>
</dbReference>
<keyword evidence="8" id="KW-1185">Reference proteome</keyword>
<dbReference type="CDD" id="cd00130">
    <property type="entry name" value="PAS"/>
    <property type="match status" value="2"/>
</dbReference>
<evidence type="ECO:0000256" key="3">
    <source>
        <dbReference type="ARBA" id="ARBA00022777"/>
    </source>
</evidence>
<dbReference type="EMBL" id="SJPW01000003">
    <property type="protein sequence ID" value="TWU56456.1"/>
    <property type="molecule type" value="Genomic_DNA"/>
</dbReference>
<evidence type="ECO:0000256" key="1">
    <source>
        <dbReference type="ARBA" id="ARBA00022679"/>
    </source>
</evidence>
<dbReference type="PROSITE" id="PS00108">
    <property type="entry name" value="PROTEIN_KINASE_ST"/>
    <property type="match status" value="1"/>
</dbReference>
<dbReference type="GO" id="GO:0006355">
    <property type="term" value="P:regulation of DNA-templated transcription"/>
    <property type="evidence" value="ECO:0007669"/>
    <property type="project" value="InterPro"/>
</dbReference>
<protein>
    <submittedName>
        <fullName evidence="7">Serine/threonine-protein kinase PknD</fullName>
        <ecNumber evidence="7">2.7.11.1</ecNumber>
    </submittedName>
</protein>
<keyword evidence="2" id="KW-0547">Nucleotide-binding</keyword>
<dbReference type="InterPro" id="IPR027383">
    <property type="entry name" value="Znf_put"/>
</dbReference>
<comment type="caution">
    <text evidence="7">The sequence shown here is derived from an EMBL/GenBank/DDBJ whole genome shotgun (WGS) entry which is preliminary data.</text>
</comment>
<feature type="domain" description="PAS" evidence="6">
    <location>
        <begin position="393"/>
        <end position="463"/>
    </location>
</feature>
<dbReference type="PROSITE" id="PS50011">
    <property type="entry name" value="PROTEIN_KINASE_DOM"/>
    <property type="match status" value="1"/>
</dbReference>
<dbReference type="GO" id="GO:0004674">
    <property type="term" value="F:protein serine/threonine kinase activity"/>
    <property type="evidence" value="ECO:0007669"/>
    <property type="project" value="UniProtKB-EC"/>
</dbReference>
<dbReference type="AlphaFoldDB" id="A0A5C6F8L3"/>
<dbReference type="InterPro" id="IPR035965">
    <property type="entry name" value="PAS-like_dom_sf"/>
</dbReference>
<keyword evidence="3 7" id="KW-0418">Kinase</keyword>
<dbReference type="SMART" id="SM00220">
    <property type="entry name" value="S_TKc"/>
    <property type="match status" value="1"/>
</dbReference>
<dbReference type="SMART" id="SM00091">
    <property type="entry name" value="PAS"/>
    <property type="match status" value="2"/>
</dbReference>
<dbReference type="PANTHER" id="PTHR43289:SF6">
    <property type="entry name" value="SERINE_THREONINE-PROTEIN KINASE NEKL-3"/>
    <property type="match status" value="1"/>
</dbReference>
<reference evidence="7 8" key="1">
    <citation type="submission" date="2019-02" db="EMBL/GenBank/DDBJ databases">
        <title>Deep-cultivation of Planctomycetes and their phenomic and genomic characterization uncovers novel biology.</title>
        <authorList>
            <person name="Wiegand S."/>
            <person name="Jogler M."/>
            <person name="Boedeker C."/>
            <person name="Pinto D."/>
            <person name="Vollmers J."/>
            <person name="Rivas-Marin E."/>
            <person name="Kohn T."/>
            <person name="Peeters S.H."/>
            <person name="Heuer A."/>
            <person name="Rast P."/>
            <person name="Oberbeckmann S."/>
            <person name="Bunk B."/>
            <person name="Jeske O."/>
            <person name="Meyerdierks A."/>
            <person name="Storesund J.E."/>
            <person name="Kallscheuer N."/>
            <person name="Luecker S."/>
            <person name="Lage O.M."/>
            <person name="Pohl T."/>
            <person name="Merkel B.J."/>
            <person name="Hornburger P."/>
            <person name="Mueller R.-W."/>
            <person name="Bruemmer F."/>
            <person name="Labrenz M."/>
            <person name="Spormann A.M."/>
            <person name="Op Den Camp H."/>
            <person name="Overmann J."/>
            <person name="Amann R."/>
            <person name="Jetten M.S.M."/>
            <person name="Mascher T."/>
            <person name="Medema M.H."/>
            <person name="Devos D.P."/>
            <person name="Kaster A.-K."/>
            <person name="Ovreas L."/>
            <person name="Rohde M."/>
            <person name="Galperin M.Y."/>
            <person name="Jogler C."/>
        </authorList>
    </citation>
    <scope>NUCLEOTIDE SEQUENCE [LARGE SCALE GENOMIC DNA]</scope>
    <source>
        <strain evidence="7 8">Poly51</strain>
    </source>
</reference>
<dbReference type="SUPFAM" id="SSF55785">
    <property type="entry name" value="PYP-like sensor domain (PAS domain)"/>
    <property type="match status" value="2"/>
</dbReference>
<dbReference type="InterPro" id="IPR000014">
    <property type="entry name" value="PAS"/>
</dbReference>
<name>A0A5C6F8L3_9BACT</name>
<dbReference type="SUPFAM" id="SSF56112">
    <property type="entry name" value="Protein kinase-like (PK-like)"/>
    <property type="match status" value="1"/>
</dbReference>
<dbReference type="InterPro" id="IPR011009">
    <property type="entry name" value="Kinase-like_dom_sf"/>
</dbReference>
<evidence type="ECO:0000313" key="7">
    <source>
        <dbReference type="EMBL" id="TWU56456.1"/>
    </source>
</evidence>
<evidence type="ECO:0000259" key="6">
    <source>
        <dbReference type="PROSITE" id="PS50112"/>
    </source>
</evidence>
<dbReference type="RefSeq" id="WP_146457537.1">
    <property type="nucleotide sequence ID" value="NZ_SJPW01000003.1"/>
</dbReference>
<dbReference type="OrthoDB" id="6111975at2"/>
<sequence length="624" mass="69372">MNVETHLTQEQLQRWVRQELAEADEELVERHLQTCDDCALLIDDLEIEIDPFVDVLRVSASAASDTVSAGFLTQFAHESGDSAAAERRSLSSSARWQPELLLASGGIGEVWVALDLLLGRTVALKKLKQETAGIPSIQRRFLTEARITAQINHPGTVTVMDLVDDGPDSFYVMTLVQGKSLAELIQRAHREQPASKEFDSSMSQLVRHWIMVARTIAYAHTKSVLHRDIKSENVIVGEYGQVTVIDWGLAKRMDARDEESEAIEPTLPAQNSPLATRPGIRLGTPCFMAPEQALGENASIDEQTDVWGLGAMLYEILSGAPPFYGSTPEQVIRAVVHQPIPRLNLSFPSLPMGLCELCASALHKDKTLRTTTAKELADSVEKWLNAHAVQQQSTAARQKLFELSDDIMLIFDGTPKVIWANAAWESVLGWDPDSLIGTLPNSLVHPDDVNADDEVYEKLERGETASGIERRTQARDGSYRWFSWTATPIAGEQSICAIGRDIHDQRQRSADYESLLNSAPDATLVVDGDRVIRMVNQQMIELFGYREEELLGQKIEILLPERFRQSHPQHVANYMRQPSVQKMADRDGLIGLHKSGAEFPVAIRLSPVQLQSALHFVASIRTIN</sequence>
<feature type="domain" description="Protein kinase" evidence="5">
    <location>
        <begin position="96"/>
        <end position="384"/>
    </location>
</feature>
<dbReference type="Pfam" id="PF00069">
    <property type="entry name" value="Pkinase"/>
    <property type="match status" value="1"/>
</dbReference>
<dbReference type="PANTHER" id="PTHR43289">
    <property type="entry name" value="MITOGEN-ACTIVATED PROTEIN KINASE KINASE KINASE 20-RELATED"/>
    <property type="match status" value="1"/>
</dbReference>
<dbReference type="Pfam" id="PF13490">
    <property type="entry name" value="zf-HC2"/>
    <property type="match status" value="1"/>
</dbReference>
<dbReference type="EC" id="2.7.11.1" evidence="7"/>
<evidence type="ECO:0000313" key="8">
    <source>
        <dbReference type="Proteomes" id="UP000318288"/>
    </source>
</evidence>